<evidence type="ECO:0000256" key="1">
    <source>
        <dbReference type="SAM" id="MobiDB-lite"/>
    </source>
</evidence>
<gene>
    <name evidence="2" type="ORF">TrCOL_g9835</name>
</gene>
<feature type="compositionally biased region" description="Low complexity" evidence="1">
    <location>
        <begin position="41"/>
        <end position="63"/>
    </location>
</feature>
<sequence>MSALADSKPQSLPSDSPRDSGLPTVVSPQPTGPSPSPLPDPDLSASSSDPVPDDSSSSSTTAPKPIVAALHAASLSGDLDTLVSTVSQYKSHLSCIPLAPPQQCDASQAVKDIMRERVVLNGVRFLGQGSLFLETLRRLASVLCSDETVNGSAGDTKGNFVVDSILTRCARTTSGFDSYNTVLQLLPSPSMLLKPRPGLNPPIDIELFISNGSVHGAVSSTNMYGFYRFEDIEVMGNRMSSGDRASGDTNSNDRTNDDLAWLSIDTVVVEKIDFRTGRSLRFLRVEIPERVGSETRSTLFRDQSV</sequence>
<evidence type="ECO:0000313" key="2">
    <source>
        <dbReference type="EMBL" id="GMI45350.1"/>
    </source>
</evidence>
<proteinExistence type="predicted"/>
<feature type="compositionally biased region" description="Pro residues" evidence="1">
    <location>
        <begin position="30"/>
        <end position="40"/>
    </location>
</feature>
<accession>A0A9W7GHR5</accession>
<dbReference type="OrthoDB" id="203476at2759"/>
<keyword evidence="3" id="KW-1185">Reference proteome</keyword>
<dbReference type="Proteomes" id="UP001165065">
    <property type="component" value="Unassembled WGS sequence"/>
</dbReference>
<protein>
    <submittedName>
        <fullName evidence="2">Uncharacterized protein</fullName>
    </submittedName>
</protein>
<reference evidence="3" key="1">
    <citation type="journal article" date="2023" name="Commun. Biol.">
        <title>Genome analysis of Parmales, the sister group of diatoms, reveals the evolutionary specialization of diatoms from phago-mixotrophs to photoautotrophs.</title>
        <authorList>
            <person name="Ban H."/>
            <person name="Sato S."/>
            <person name="Yoshikawa S."/>
            <person name="Yamada K."/>
            <person name="Nakamura Y."/>
            <person name="Ichinomiya M."/>
            <person name="Sato N."/>
            <person name="Blanc-Mathieu R."/>
            <person name="Endo H."/>
            <person name="Kuwata A."/>
            <person name="Ogata H."/>
        </authorList>
    </citation>
    <scope>NUCLEOTIDE SEQUENCE [LARGE SCALE GENOMIC DNA]</scope>
</reference>
<dbReference type="EMBL" id="BRYA01001544">
    <property type="protein sequence ID" value="GMI45350.1"/>
    <property type="molecule type" value="Genomic_DNA"/>
</dbReference>
<feature type="region of interest" description="Disordered" evidence="1">
    <location>
        <begin position="1"/>
        <end position="63"/>
    </location>
</feature>
<name>A0A9W7GHR5_9STRA</name>
<comment type="caution">
    <text evidence="2">The sequence shown here is derived from an EMBL/GenBank/DDBJ whole genome shotgun (WGS) entry which is preliminary data.</text>
</comment>
<organism evidence="2 3">
    <name type="scientific">Triparma columacea</name>
    <dbReference type="NCBI Taxonomy" id="722753"/>
    <lineage>
        <taxon>Eukaryota</taxon>
        <taxon>Sar</taxon>
        <taxon>Stramenopiles</taxon>
        <taxon>Ochrophyta</taxon>
        <taxon>Bolidophyceae</taxon>
        <taxon>Parmales</taxon>
        <taxon>Triparmaceae</taxon>
        <taxon>Triparma</taxon>
    </lineage>
</organism>
<evidence type="ECO:0000313" key="3">
    <source>
        <dbReference type="Proteomes" id="UP001165065"/>
    </source>
</evidence>
<dbReference type="AlphaFoldDB" id="A0A9W7GHR5"/>